<reference evidence="1" key="1">
    <citation type="submission" date="2015-04" db="UniProtKB">
        <authorList>
            <consortium name="EnsemblPlants"/>
        </authorList>
    </citation>
    <scope>IDENTIFICATION</scope>
</reference>
<dbReference type="AlphaFoldDB" id="A0A0E0AWQ6"/>
<dbReference type="Proteomes" id="UP000026961">
    <property type="component" value="Chromosome 8"/>
</dbReference>
<dbReference type="EnsemblPlants" id="OGLUM08G19270.1">
    <property type="protein sequence ID" value="OGLUM08G19270.1"/>
    <property type="gene ID" value="OGLUM08G19270"/>
</dbReference>
<organism evidence="1">
    <name type="scientific">Oryza glumipatula</name>
    <dbReference type="NCBI Taxonomy" id="40148"/>
    <lineage>
        <taxon>Eukaryota</taxon>
        <taxon>Viridiplantae</taxon>
        <taxon>Streptophyta</taxon>
        <taxon>Embryophyta</taxon>
        <taxon>Tracheophyta</taxon>
        <taxon>Spermatophyta</taxon>
        <taxon>Magnoliopsida</taxon>
        <taxon>Liliopsida</taxon>
        <taxon>Poales</taxon>
        <taxon>Poaceae</taxon>
        <taxon>BOP clade</taxon>
        <taxon>Oryzoideae</taxon>
        <taxon>Oryzeae</taxon>
        <taxon>Oryzinae</taxon>
        <taxon>Oryza</taxon>
    </lineage>
</organism>
<protein>
    <submittedName>
        <fullName evidence="1">Uncharacterized protein</fullName>
    </submittedName>
</protein>
<name>A0A0E0AWQ6_9ORYZ</name>
<proteinExistence type="predicted"/>
<reference evidence="1" key="2">
    <citation type="submission" date="2018-05" db="EMBL/GenBank/DDBJ databases">
        <title>OgluRS3 (Oryza glumaepatula Reference Sequence Version 3).</title>
        <authorList>
            <person name="Zhang J."/>
            <person name="Kudrna D."/>
            <person name="Lee S."/>
            <person name="Talag J."/>
            <person name="Welchert J."/>
            <person name="Wing R.A."/>
        </authorList>
    </citation>
    <scope>NUCLEOTIDE SEQUENCE [LARGE SCALE GENOMIC DNA]</scope>
</reference>
<evidence type="ECO:0000313" key="2">
    <source>
        <dbReference type="Proteomes" id="UP000026961"/>
    </source>
</evidence>
<evidence type="ECO:0000313" key="1">
    <source>
        <dbReference type="EnsemblPlants" id="OGLUM08G19270.1"/>
    </source>
</evidence>
<sequence>MMRVLIFYPSQLIYSRGDFFFEQRGVTKSIAIRKCRMFPLKSMFLWFFCLSEDSEKGGRVLLGSPKEMNPRILEFFLIYSTVCRHDIYVSTCGYYFCLSAHYYTNRLEIIGYWLQHKLFPHVVLTTISMFTYRTSYLLCAINPYIPCTQRSACFFLVFTKFPTCI</sequence>
<accession>A0A0E0AWQ6</accession>
<dbReference type="Gramene" id="OGLUM08G19270.1">
    <property type="protein sequence ID" value="OGLUM08G19270.1"/>
    <property type="gene ID" value="OGLUM08G19270"/>
</dbReference>
<dbReference type="HOGENOM" id="CLU_1698207_0_0_1"/>
<keyword evidence="2" id="KW-1185">Reference proteome</keyword>